<dbReference type="Pfam" id="PF14630">
    <property type="entry name" value="ORC5_C"/>
    <property type="match status" value="1"/>
</dbReference>
<evidence type="ECO:0000259" key="1">
    <source>
        <dbReference type="Pfam" id="PF14630"/>
    </source>
</evidence>
<keyword evidence="3" id="KW-1185">Reference proteome</keyword>
<dbReference type="Proteomes" id="UP000283269">
    <property type="component" value="Unassembled WGS sequence"/>
</dbReference>
<dbReference type="STRING" id="93625.A0A409X2Y7"/>
<dbReference type="AlphaFoldDB" id="A0A409X2Y7"/>
<sequence length="64" mass="7095">MEISRVGVFSSVVELASVRLLHRTSPADRLDGPPQFKCAISYETALLLAKQLNISLNDLLWDPV</sequence>
<comment type="caution">
    <text evidence="2">The sequence shown here is derived from an EMBL/GenBank/DDBJ whole genome shotgun (WGS) entry which is preliminary data.</text>
</comment>
<organism evidence="2 3">
    <name type="scientific">Psilocybe cyanescens</name>
    <dbReference type="NCBI Taxonomy" id="93625"/>
    <lineage>
        <taxon>Eukaryota</taxon>
        <taxon>Fungi</taxon>
        <taxon>Dikarya</taxon>
        <taxon>Basidiomycota</taxon>
        <taxon>Agaricomycotina</taxon>
        <taxon>Agaricomycetes</taxon>
        <taxon>Agaricomycetidae</taxon>
        <taxon>Agaricales</taxon>
        <taxon>Agaricineae</taxon>
        <taxon>Strophariaceae</taxon>
        <taxon>Psilocybe</taxon>
    </lineage>
</organism>
<feature type="domain" description="Origin recognition complex subunit 5 C-terminal" evidence="1">
    <location>
        <begin position="4"/>
        <end position="60"/>
    </location>
</feature>
<dbReference type="InterPro" id="IPR047088">
    <property type="entry name" value="ORC5_C"/>
</dbReference>
<evidence type="ECO:0000313" key="3">
    <source>
        <dbReference type="Proteomes" id="UP000283269"/>
    </source>
</evidence>
<dbReference type="InParanoid" id="A0A409X2Y7"/>
<dbReference type="EMBL" id="NHYD01002747">
    <property type="protein sequence ID" value="PPQ85122.1"/>
    <property type="molecule type" value="Genomic_DNA"/>
</dbReference>
<evidence type="ECO:0000313" key="2">
    <source>
        <dbReference type="EMBL" id="PPQ85122.1"/>
    </source>
</evidence>
<proteinExistence type="predicted"/>
<name>A0A409X2Y7_PSICY</name>
<dbReference type="OrthoDB" id="365981at2759"/>
<reference evidence="2 3" key="1">
    <citation type="journal article" date="2018" name="Evol. Lett.">
        <title>Horizontal gene cluster transfer increased hallucinogenic mushroom diversity.</title>
        <authorList>
            <person name="Reynolds H.T."/>
            <person name="Vijayakumar V."/>
            <person name="Gluck-Thaler E."/>
            <person name="Korotkin H.B."/>
            <person name="Matheny P.B."/>
            <person name="Slot J.C."/>
        </authorList>
    </citation>
    <scope>NUCLEOTIDE SEQUENCE [LARGE SCALE GENOMIC DNA]</scope>
    <source>
        <strain evidence="2 3">2631</strain>
    </source>
</reference>
<protein>
    <recommendedName>
        <fullName evidence="1">Origin recognition complex subunit 5 C-terminal domain-containing protein</fullName>
    </recommendedName>
</protein>
<accession>A0A409X2Y7</accession>
<gene>
    <name evidence="2" type="ORF">CVT25_004222</name>
</gene>